<proteinExistence type="predicted"/>
<protein>
    <submittedName>
        <fullName evidence="5">Diguanylate cyclase domain-containing protein</fullName>
        <ecNumber evidence="5">2.7.7.65</ecNumber>
    </submittedName>
</protein>
<dbReference type="Pfam" id="PF00989">
    <property type="entry name" value="PAS"/>
    <property type="match status" value="1"/>
</dbReference>
<organism evidence="5 6">
    <name type="scientific">Actinoplanes subglobosus</name>
    <dbReference type="NCBI Taxonomy" id="1547892"/>
    <lineage>
        <taxon>Bacteria</taxon>
        <taxon>Bacillati</taxon>
        <taxon>Actinomycetota</taxon>
        <taxon>Actinomycetes</taxon>
        <taxon>Micromonosporales</taxon>
        <taxon>Micromonosporaceae</taxon>
        <taxon>Actinoplanes</taxon>
    </lineage>
</organism>
<dbReference type="Gene3D" id="3.30.70.270">
    <property type="match status" value="1"/>
</dbReference>
<dbReference type="CDD" id="cd01949">
    <property type="entry name" value="GGDEF"/>
    <property type="match status" value="1"/>
</dbReference>
<dbReference type="PROSITE" id="PS50113">
    <property type="entry name" value="PAC"/>
    <property type="match status" value="1"/>
</dbReference>
<dbReference type="PROSITE" id="PS50112">
    <property type="entry name" value="PAS"/>
    <property type="match status" value="1"/>
</dbReference>
<sequence length="610" mass="66050">MRLRNWIAVLVSVLLLAGAGVAGILVNRSTVQAVERVHRTDTTALGDNNAELTGQLQYYSTVELGKIGALLASTGQGLTPVQAKAALATAAKKTNTFQYGLMITDVNRNVLLVSGDSALPATDDAGWQQMWAQLDTAAATDATTDDYGFSSVMQVAGGDAAKPDSYVAAVAVPYKRDGVMAGYLVGLNHISSTSLQGYMRELKSDYHRTTIVDTNGRVGAASLDEVLGTTVNSAILQNRSGTSAFVEYVEGEEKMIAVVIDIDHSGWYYIRTQTKASFDGVIYNRSQTLNLTLLAMLVIGVVGITLLGYRTQITRRRADERFQALFQHAPDLVSVLDGGGRIIFSSPSTTSILGFKAGSLAGHSVFDVVHHEDQPQMREKLGALLADPDGVMRLQCRVRTADGQFRWFDFTASNQMANPSLNGVVINARDISENRAFQERLEHEAQHDPLTGLPNRRRMQDKLNSTLRADAVAVLFVDLNGFKPVNDRHGHEVGDELLRQVADRLSACVRTEDVLSRVGGDEFVILMPGTVAPDDAISMAGRVRYVLELPFRIDGHEIGIGASVGVHLAPAATDPDEALRAADHAMYEIKHSTRIPEGVTVRVGRHRAAD</sequence>
<dbReference type="Pfam" id="PF00990">
    <property type="entry name" value="GGDEF"/>
    <property type="match status" value="1"/>
</dbReference>
<keyword evidence="5" id="KW-0548">Nucleotidyltransferase</keyword>
<dbReference type="EMBL" id="JBHSBL010000018">
    <property type="protein sequence ID" value="MFC4068146.1"/>
    <property type="molecule type" value="Genomic_DNA"/>
</dbReference>
<dbReference type="EC" id="2.7.7.65" evidence="5"/>
<dbReference type="InterPro" id="IPR029787">
    <property type="entry name" value="Nucleotide_cyclase"/>
</dbReference>
<dbReference type="SMART" id="SM00267">
    <property type="entry name" value="GGDEF"/>
    <property type="match status" value="1"/>
</dbReference>
<dbReference type="InterPro" id="IPR035965">
    <property type="entry name" value="PAS-like_dom_sf"/>
</dbReference>
<dbReference type="NCBIfam" id="TIGR00254">
    <property type="entry name" value="GGDEF"/>
    <property type="match status" value="1"/>
</dbReference>
<evidence type="ECO:0000259" key="2">
    <source>
        <dbReference type="PROSITE" id="PS50112"/>
    </source>
</evidence>
<evidence type="ECO:0000259" key="3">
    <source>
        <dbReference type="PROSITE" id="PS50113"/>
    </source>
</evidence>
<reference evidence="6" key="1">
    <citation type="journal article" date="2019" name="Int. J. Syst. Evol. Microbiol.">
        <title>The Global Catalogue of Microorganisms (GCM) 10K type strain sequencing project: providing services to taxonomists for standard genome sequencing and annotation.</title>
        <authorList>
            <consortium name="The Broad Institute Genomics Platform"/>
            <consortium name="The Broad Institute Genome Sequencing Center for Infectious Disease"/>
            <person name="Wu L."/>
            <person name="Ma J."/>
        </authorList>
    </citation>
    <scope>NUCLEOTIDE SEQUENCE [LARGE SCALE GENOMIC DNA]</scope>
    <source>
        <strain evidence="6">TBRC 5832</strain>
    </source>
</reference>
<dbReference type="GO" id="GO:0052621">
    <property type="term" value="F:diguanylate cyclase activity"/>
    <property type="evidence" value="ECO:0007669"/>
    <property type="project" value="UniProtKB-EC"/>
</dbReference>
<evidence type="ECO:0000256" key="1">
    <source>
        <dbReference type="SAM" id="Phobius"/>
    </source>
</evidence>
<evidence type="ECO:0000259" key="4">
    <source>
        <dbReference type="PROSITE" id="PS50887"/>
    </source>
</evidence>
<feature type="domain" description="PAC" evidence="3">
    <location>
        <begin position="392"/>
        <end position="443"/>
    </location>
</feature>
<dbReference type="InterPro" id="IPR043128">
    <property type="entry name" value="Rev_trsase/Diguanyl_cyclase"/>
</dbReference>
<keyword evidence="1" id="KW-0812">Transmembrane</keyword>
<dbReference type="Gene3D" id="3.30.450.20">
    <property type="entry name" value="PAS domain"/>
    <property type="match status" value="1"/>
</dbReference>
<feature type="domain" description="PAS" evidence="2">
    <location>
        <begin position="318"/>
        <end position="388"/>
    </location>
</feature>
<keyword evidence="1" id="KW-0472">Membrane</keyword>
<keyword evidence="6" id="KW-1185">Reference proteome</keyword>
<dbReference type="InterPro" id="IPR000160">
    <property type="entry name" value="GGDEF_dom"/>
</dbReference>
<evidence type="ECO:0000313" key="6">
    <source>
        <dbReference type="Proteomes" id="UP001595867"/>
    </source>
</evidence>
<dbReference type="RefSeq" id="WP_378069017.1">
    <property type="nucleotide sequence ID" value="NZ_JBHSBL010000018.1"/>
</dbReference>
<dbReference type="NCBIfam" id="TIGR00229">
    <property type="entry name" value="sensory_box"/>
    <property type="match status" value="1"/>
</dbReference>
<feature type="transmembrane region" description="Helical" evidence="1">
    <location>
        <begin position="291"/>
        <end position="309"/>
    </location>
</feature>
<dbReference type="SUPFAM" id="SSF55073">
    <property type="entry name" value="Nucleotide cyclase"/>
    <property type="match status" value="1"/>
</dbReference>
<keyword evidence="1" id="KW-1133">Transmembrane helix</keyword>
<accession>A0ABV8IWQ9</accession>
<comment type="caution">
    <text evidence="5">The sequence shown here is derived from an EMBL/GenBank/DDBJ whole genome shotgun (WGS) entry which is preliminary data.</text>
</comment>
<dbReference type="InterPro" id="IPR052155">
    <property type="entry name" value="Biofilm_reg_signaling"/>
</dbReference>
<feature type="domain" description="GGDEF" evidence="4">
    <location>
        <begin position="470"/>
        <end position="610"/>
    </location>
</feature>
<dbReference type="Proteomes" id="UP001595867">
    <property type="component" value="Unassembled WGS sequence"/>
</dbReference>
<dbReference type="PANTHER" id="PTHR44757:SF2">
    <property type="entry name" value="BIOFILM ARCHITECTURE MAINTENANCE PROTEIN MBAA"/>
    <property type="match status" value="1"/>
</dbReference>
<dbReference type="SUPFAM" id="SSF55785">
    <property type="entry name" value="PYP-like sensor domain (PAS domain)"/>
    <property type="match status" value="1"/>
</dbReference>
<name>A0ABV8IWQ9_9ACTN</name>
<dbReference type="InterPro" id="IPR013767">
    <property type="entry name" value="PAS_fold"/>
</dbReference>
<dbReference type="PROSITE" id="PS50887">
    <property type="entry name" value="GGDEF"/>
    <property type="match status" value="1"/>
</dbReference>
<dbReference type="PANTHER" id="PTHR44757">
    <property type="entry name" value="DIGUANYLATE CYCLASE DGCP"/>
    <property type="match status" value="1"/>
</dbReference>
<dbReference type="InterPro" id="IPR000014">
    <property type="entry name" value="PAS"/>
</dbReference>
<dbReference type="SMART" id="SM00091">
    <property type="entry name" value="PAS"/>
    <property type="match status" value="1"/>
</dbReference>
<keyword evidence="5" id="KW-0808">Transferase</keyword>
<dbReference type="CDD" id="cd00130">
    <property type="entry name" value="PAS"/>
    <property type="match status" value="1"/>
</dbReference>
<evidence type="ECO:0000313" key="5">
    <source>
        <dbReference type="EMBL" id="MFC4068146.1"/>
    </source>
</evidence>
<gene>
    <name evidence="5" type="ORF">ACFO0C_24705</name>
</gene>
<dbReference type="InterPro" id="IPR000700">
    <property type="entry name" value="PAS-assoc_C"/>
</dbReference>